<evidence type="ECO:0000313" key="4">
    <source>
        <dbReference type="EMBL" id="MBM7417248.1"/>
    </source>
</evidence>
<dbReference type="InterPro" id="IPR028098">
    <property type="entry name" value="Glyco_trans_4-like_N"/>
</dbReference>
<evidence type="ECO:0000256" key="2">
    <source>
        <dbReference type="ARBA" id="ARBA00022679"/>
    </source>
</evidence>
<comment type="caution">
    <text evidence="4">The sequence shown here is derived from an EMBL/GenBank/DDBJ whole genome shotgun (WGS) entry which is preliminary data.</text>
</comment>
<dbReference type="RefSeq" id="WP_204869882.1">
    <property type="nucleotide sequence ID" value="NZ_JAFBBK010000001.1"/>
</dbReference>
<dbReference type="CDD" id="cd03794">
    <property type="entry name" value="GT4_WbuB-like"/>
    <property type="match status" value="1"/>
</dbReference>
<feature type="domain" description="Glycosyltransferase subfamily 4-like N-terminal" evidence="3">
    <location>
        <begin position="8"/>
        <end position="194"/>
    </location>
</feature>
<dbReference type="EMBL" id="JAFBBK010000001">
    <property type="protein sequence ID" value="MBM7417248.1"/>
    <property type="molecule type" value="Genomic_DNA"/>
</dbReference>
<dbReference type="Proteomes" id="UP000703038">
    <property type="component" value="Unassembled WGS sequence"/>
</dbReference>
<protein>
    <submittedName>
        <fullName evidence="4">Glycosyltransferase involved in cell wall biosynthesis</fullName>
    </submittedName>
</protein>
<accession>A0ABS2KZ84</accession>
<dbReference type="PANTHER" id="PTHR12526">
    <property type="entry name" value="GLYCOSYLTRANSFERASE"/>
    <property type="match status" value="1"/>
</dbReference>
<keyword evidence="1" id="KW-0328">Glycosyltransferase</keyword>
<dbReference type="Gene3D" id="3.40.50.2000">
    <property type="entry name" value="Glycogen Phosphorylase B"/>
    <property type="match status" value="2"/>
</dbReference>
<keyword evidence="2" id="KW-0808">Transferase</keyword>
<proteinExistence type="predicted"/>
<organism evidence="4 5">
    <name type="scientific">Rhodococcoides corynebacterioides</name>
    <dbReference type="NCBI Taxonomy" id="53972"/>
    <lineage>
        <taxon>Bacteria</taxon>
        <taxon>Bacillati</taxon>
        <taxon>Actinomycetota</taxon>
        <taxon>Actinomycetes</taxon>
        <taxon>Mycobacteriales</taxon>
        <taxon>Nocardiaceae</taxon>
        <taxon>Rhodococcoides</taxon>
    </lineage>
</organism>
<evidence type="ECO:0000256" key="1">
    <source>
        <dbReference type="ARBA" id="ARBA00022676"/>
    </source>
</evidence>
<dbReference type="Pfam" id="PF13579">
    <property type="entry name" value="Glyco_trans_4_4"/>
    <property type="match status" value="1"/>
</dbReference>
<gene>
    <name evidence="4" type="ORF">JOE42_003981</name>
</gene>
<reference evidence="4 5" key="1">
    <citation type="submission" date="2021-01" db="EMBL/GenBank/DDBJ databases">
        <title>Genomics of switchgrass bacterial isolates.</title>
        <authorList>
            <person name="Shade A."/>
        </authorList>
    </citation>
    <scope>NUCLEOTIDE SEQUENCE [LARGE SCALE GENOMIC DNA]</scope>
    <source>
        <strain evidence="4 5">PvP111</strain>
    </source>
</reference>
<keyword evidence="5" id="KW-1185">Reference proteome</keyword>
<evidence type="ECO:0000313" key="5">
    <source>
        <dbReference type="Proteomes" id="UP000703038"/>
    </source>
</evidence>
<dbReference type="SUPFAM" id="SSF53756">
    <property type="entry name" value="UDP-Glycosyltransferase/glycogen phosphorylase"/>
    <property type="match status" value="1"/>
</dbReference>
<sequence>MNFAPESTGIGPYTSQMAVELAERGYDVTVLTGVPHYPQWKRWTGWQSVDGFEQIDNLKVVRFWHPVPREGRLAARVVMETVFGVRSVLYLARHRLRGGNTVVVSPAMISSLLVLSFLKRGRNPSCSIAWIQDVYSNAATEVRSSHGLVSKSVETLESRMLSAAKYVLVIDDRFKEVVQRLGATHERTRTMKNWGHLGIAEPNRIRHFREVLVGSRARRIVLHTGNMGKKQSLDVVVEAARLADLRSSPIQFVLTGDGSERRRLASMSEGIDRITIMDPVDTADYPSLLQAADLLLLNEASGMMETALPSKLTAYFSAGKPIIGATESGSITHDTLTLSGAAKVVSPGSALELIEASLSLLADSVMQESLGDAGIQFAKTLSGVVDAANIIEKCVHDFDALASVSLSMEENR</sequence>
<dbReference type="Pfam" id="PF13692">
    <property type="entry name" value="Glyco_trans_1_4"/>
    <property type="match status" value="1"/>
</dbReference>
<name>A0ABS2KZ84_9NOCA</name>
<evidence type="ECO:0000259" key="3">
    <source>
        <dbReference type="Pfam" id="PF13579"/>
    </source>
</evidence>